<gene>
    <name evidence="5" type="ORF">M422DRAFT_48474</name>
</gene>
<evidence type="ECO:0000256" key="1">
    <source>
        <dbReference type="ARBA" id="ARBA00022832"/>
    </source>
</evidence>
<dbReference type="GO" id="GO:0005777">
    <property type="term" value="C:peroxisome"/>
    <property type="evidence" value="ECO:0007669"/>
    <property type="project" value="TreeGrafter"/>
</dbReference>
<dbReference type="InterPro" id="IPR050215">
    <property type="entry name" value="Thiolase-like_sf_Thiolase"/>
</dbReference>
<dbReference type="Pfam" id="PF00108">
    <property type="entry name" value="Thiolase_N"/>
    <property type="match status" value="1"/>
</dbReference>
<reference evidence="5 6" key="1">
    <citation type="submission" date="2014-06" db="EMBL/GenBank/DDBJ databases">
        <title>Evolutionary Origins and Diversification of the Mycorrhizal Mutualists.</title>
        <authorList>
            <consortium name="DOE Joint Genome Institute"/>
            <consortium name="Mycorrhizal Genomics Consortium"/>
            <person name="Kohler A."/>
            <person name="Kuo A."/>
            <person name="Nagy L.G."/>
            <person name="Floudas D."/>
            <person name="Copeland A."/>
            <person name="Barry K.W."/>
            <person name="Cichocki N."/>
            <person name="Veneault-Fourrey C."/>
            <person name="LaButti K."/>
            <person name="Lindquist E.A."/>
            <person name="Lipzen A."/>
            <person name="Lundell T."/>
            <person name="Morin E."/>
            <person name="Murat C."/>
            <person name="Riley R."/>
            <person name="Ohm R."/>
            <person name="Sun H."/>
            <person name="Tunlid A."/>
            <person name="Henrissat B."/>
            <person name="Grigoriev I.V."/>
            <person name="Hibbett D.S."/>
            <person name="Martin F."/>
        </authorList>
    </citation>
    <scope>NUCLEOTIDE SEQUENCE [LARGE SCALE GENOMIC DNA]</scope>
    <source>
        <strain evidence="5 6">SS14</strain>
    </source>
</reference>
<proteinExistence type="predicted"/>
<dbReference type="HOGENOM" id="CLU_1836435_0_0_1"/>
<dbReference type="SUPFAM" id="SSF53901">
    <property type="entry name" value="Thiolase-like"/>
    <property type="match status" value="1"/>
</dbReference>
<keyword evidence="1" id="KW-0276">Fatty acid metabolism</keyword>
<dbReference type="PANTHER" id="PTHR43853">
    <property type="entry name" value="3-KETOACYL-COA THIOLASE, PEROXISOMAL"/>
    <property type="match status" value="1"/>
</dbReference>
<accession>A0A0C9VT97</accession>
<dbReference type="InterPro" id="IPR016039">
    <property type="entry name" value="Thiolase-like"/>
</dbReference>
<feature type="domain" description="Thiolase N-terminal" evidence="4">
    <location>
        <begin position="20"/>
        <end position="113"/>
    </location>
</feature>
<evidence type="ECO:0000313" key="5">
    <source>
        <dbReference type="EMBL" id="KIJ41755.1"/>
    </source>
</evidence>
<dbReference type="Gene3D" id="3.40.47.10">
    <property type="match status" value="2"/>
</dbReference>
<evidence type="ECO:0000256" key="3">
    <source>
        <dbReference type="SAM" id="MobiDB-lite"/>
    </source>
</evidence>
<feature type="region of interest" description="Disordered" evidence="3">
    <location>
        <begin position="120"/>
        <end position="140"/>
    </location>
</feature>
<dbReference type="PANTHER" id="PTHR43853:SF8">
    <property type="entry name" value="3-KETOACYL-COA THIOLASE, PEROXISOMAL"/>
    <property type="match status" value="1"/>
</dbReference>
<dbReference type="AlphaFoldDB" id="A0A0C9VT97"/>
<name>A0A0C9VT97_SPHS4</name>
<protein>
    <recommendedName>
        <fullName evidence="4">Thiolase N-terminal domain-containing protein</fullName>
    </recommendedName>
</protein>
<keyword evidence="6" id="KW-1185">Reference proteome</keyword>
<evidence type="ECO:0000313" key="6">
    <source>
        <dbReference type="Proteomes" id="UP000054279"/>
    </source>
</evidence>
<dbReference type="GO" id="GO:0006635">
    <property type="term" value="P:fatty acid beta-oxidation"/>
    <property type="evidence" value="ECO:0007669"/>
    <property type="project" value="TreeGrafter"/>
</dbReference>
<dbReference type="GO" id="GO:0003988">
    <property type="term" value="F:acetyl-CoA C-acyltransferase activity"/>
    <property type="evidence" value="ECO:0007669"/>
    <property type="project" value="TreeGrafter"/>
</dbReference>
<dbReference type="OrthoDB" id="5404651at2759"/>
<evidence type="ECO:0000259" key="4">
    <source>
        <dbReference type="Pfam" id="PF00108"/>
    </source>
</evidence>
<dbReference type="EMBL" id="KN837134">
    <property type="protein sequence ID" value="KIJ41755.1"/>
    <property type="molecule type" value="Genomic_DNA"/>
</dbReference>
<dbReference type="InterPro" id="IPR020616">
    <property type="entry name" value="Thiolase_N"/>
</dbReference>
<sequence>MPSASENILECQDAADCLISMDITFENVAKHYKIFRDIHDAFAAKSFRKAVTAQKAGNSKSKIIPVKTKWTDLETDEEIIVDSDDGIHDGVTKESFAQLKPAFSKDGSTHAGQRLARLRWRGRRAPHTPSAAKRLGLPKP</sequence>
<evidence type="ECO:0000256" key="2">
    <source>
        <dbReference type="ARBA" id="ARBA00023098"/>
    </source>
</evidence>
<dbReference type="Proteomes" id="UP000054279">
    <property type="component" value="Unassembled WGS sequence"/>
</dbReference>
<keyword evidence="2" id="KW-0443">Lipid metabolism</keyword>
<organism evidence="5 6">
    <name type="scientific">Sphaerobolus stellatus (strain SS14)</name>
    <dbReference type="NCBI Taxonomy" id="990650"/>
    <lineage>
        <taxon>Eukaryota</taxon>
        <taxon>Fungi</taxon>
        <taxon>Dikarya</taxon>
        <taxon>Basidiomycota</taxon>
        <taxon>Agaricomycotina</taxon>
        <taxon>Agaricomycetes</taxon>
        <taxon>Phallomycetidae</taxon>
        <taxon>Geastrales</taxon>
        <taxon>Sphaerobolaceae</taxon>
        <taxon>Sphaerobolus</taxon>
    </lineage>
</organism>
<dbReference type="GO" id="GO:0010124">
    <property type="term" value="P:phenylacetate catabolic process"/>
    <property type="evidence" value="ECO:0007669"/>
    <property type="project" value="TreeGrafter"/>
</dbReference>